<keyword evidence="3" id="KW-0805">Transcription regulation</keyword>
<dbReference type="InterPro" id="IPR058031">
    <property type="entry name" value="AAA_lid_NorR"/>
</dbReference>
<keyword evidence="5" id="KW-0804">Transcription</keyword>
<evidence type="ECO:0000259" key="7">
    <source>
        <dbReference type="PROSITE" id="PS50045"/>
    </source>
</evidence>
<evidence type="ECO:0000259" key="6">
    <source>
        <dbReference type="PROSITE" id="PS50006"/>
    </source>
</evidence>
<evidence type="ECO:0000256" key="2">
    <source>
        <dbReference type="ARBA" id="ARBA00022840"/>
    </source>
</evidence>
<sequence length="442" mass="48105">MSVKSTSPLHARPKELRLDGFSLSVVEGPGAGASLRARMSEVSVGTAEGNDLVLLDPTVSRHHFSISATSDGYLLKDLGSSNGTWVGGMRVLSGYVEPGARIRVGRTTLLVDQVNEDICEALSPEDGFGPLLGQSSAMRRIFAALPRIASSDTTVLLEGETGTGKGVLAAAIHEASPRASGPFVVLDCAAIAPTLIESELFGHVKGAFTGAQADRAGAFEQAKGGTIFIDEIGELPLDMQPKLLRALEERSVKRVGGNQRVKLDVRVIAATNRDLRTEVNRNAFRADLYYRLNVVRIHVPPLRERTGDVERLARHFHAELVPDKPIPDDLLESLRRQSWPGNVRELRAAVERAVLLDDPAILALGSEAPEAAEGDDEYDLDVPFRVSKQKASDQWERGYVRALLRATSDNISEASRRVKMDRSHLRTLLRKYGIRGDEERGG</sequence>
<feature type="domain" description="FHA" evidence="6">
    <location>
        <begin position="42"/>
        <end position="91"/>
    </location>
</feature>
<dbReference type="Gene3D" id="1.10.8.60">
    <property type="match status" value="1"/>
</dbReference>
<dbReference type="CDD" id="cd00060">
    <property type="entry name" value="FHA"/>
    <property type="match status" value="1"/>
</dbReference>
<evidence type="ECO:0000313" key="8">
    <source>
        <dbReference type="EMBL" id="MRG92472.1"/>
    </source>
</evidence>
<dbReference type="SMART" id="SM00382">
    <property type="entry name" value="AAA"/>
    <property type="match status" value="1"/>
</dbReference>
<dbReference type="SUPFAM" id="SSF52540">
    <property type="entry name" value="P-loop containing nucleoside triphosphate hydrolases"/>
    <property type="match status" value="1"/>
</dbReference>
<evidence type="ECO:0000313" key="9">
    <source>
        <dbReference type="Proteomes" id="UP000440224"/>
    </source>
</evidence>
<dbReference type="Pfam" id="PF16697">
    <property type="entry name" value="Yop-YscD_cpl"/>
    <property type="match status" value="1"/>
</dbReference>
<dbReference type="GO" id="GO:0005524">
    <property type="term" value="F:ATP binding"/>
    <property type="evidence" value="ECO:0007669"/>
    <property type="project" value="UniProtKB-KW"/>
</dbReference>
<reference evidence="8 9" key="1">
    <citation type="submission" date="2019-10" db="EMBL/GenBank/DDBJ databases">
        <title>A soil myxobacterium in the family Polyangiaceae.</title>
        <authorList>
            <person name="Li Y."/>
            <person name="Wang J."/>
        </authorList>
    </citation>
    <scope>NUCLEOTIDE SEQUENCE [LARGE SCALE GENOMIC DNA]</scope>
    <source>
        <strain evidence="8 9">DSM 14734</strain>
    </source>
</reference>
<dbReference type="GO" id="GO:0003677">
    <property type="term" value="F:DNA binding"/>
    <property type="evidence" value="ECO:0007669"/>
    <property type="project" value="UniProtKB-KW"/>
</dbReference>
<dbReference type="PROSITE" id="PS00688">
    <property type="entry name" value="SIGMA54_INTERACT_3"/>
    <property type="match status" value="1"/>
</dbReference>
<dbReference type="CDD" id="cd00009">
    <property type="entry name" value="AAA"/>
    <property type="match status" value="1"/>
</dbReference>
<dbReference type="SUPFAM" id="SSF49879">
    <property type="entry name" value="SMAD/FHA domain"/>
    <property type="match status" value="1"/>
</dbReference>
<dbReference type="InterPro" id="IPR027417">
    <property type="entry name" value="P-loop_NTPase"/>
</dbReference>
<keyword evidence="4" id="KW-0238">DNA-binding</keyword>
<dbReference type="FunFam" id="3.40.50.300:FF:000006">
    <property type="entry name" value="DNA-binding transcriptional regulator NtrC"/>
    <property type="match status" value="1"/>
</dbReference>
<protein>
    <submittedName>
        <fullName evidence="8">FHA domain-containing protein</fullName>
    </submittedName>
</protein>
<comment type="caution">
    <text evidence="8">The sequence shown here is derived from an EMBL/GenBank/DDBJ whole genome shotgun (WGS) entry which is preliminary data.</text>
</comment>
<dbReference type="PROSITE" id="PS50045">
    <property type="entry name" value="SIGMA54_INTERACT_4"/>
    <property type="match status" value="1"/>
</dbReference>
<dbReference type="InterPro" id="IPR002078">
    <property type="entry name" value="Sigma_54_int"/>
</dbReference>
<keyword evidence="2" id="KW-0067">ATP-binding</keyword>
<dbReference type="GO" id="GO:0006355">
    <property type="term" value="P:regulation of DNA-templated transcription"/>
    <property type="evidence" value="ECO:0007669"/>
    <property type="project" value="InterPro"/>
</dbReference>
<accession>A0A6N7PK06</accession>
<evidence type="ECO:0000256" key="5">
    <source>
        <dbReference type="ARBA" id="ARBA00023163"/>
    </source>
</evidence>
<dbReference type="Gene3D" id="1.10.10.60">
    <property type="entry name" value="Homeodomain-like"/>
    <property type="match status" value="1"/>
</dbReference>
<dbReference type="InterPro" id="IPR008984">
    <property type="entry name" value="SMAD_FHA_dom_sf"/>
</dbReference>
<keyword evidence="9" id="KW-1185">Reference proteome</keyword>
<dbReference type="EMBL" id="WJIE01000003">
    <property type="protein sequence ID" value="MRG92472.1"/>
    <property type="molecule type" value="Genomic_DNA"/>
</dbReference>
<dbReference type="SMART" id="SM00240">
    <property type="entry name" value="FHA"/>
    <property type="match status" value="1"/>
</dbReference>
<dbReference type="RefSeq" id="WP_153819347.1">
    <property type="nucleotide sequence ID" value="NZ_WJIE01000003.1"/>
</dbReference>
<dbReference type="Gene3D" id="3.40.50.300">
    <property type="entry name" value="P-loop containing nucleotide triphosphate hydrolases"/>
    <property type="match status" value="1"/>
</dbReference>
<dbReference type="Pfam" id="PF00158">
    <property type="entry name" value="Sigma54_activat"/>
    <property type="match status" value="1"/>
</dbReference>
<dbReference type="InterPro" id="IPR032030">
    <property type="entry name" value="YscD_cytoplasmic_dom"/>
</dbReference>
<dbReference type="Pfam" id="PF25601">
    <property type="entry name" value="AAA_lid_14"/>
    <property type="match status" value="1"/>
</dbReference>
<dbReference type="PROSITE" id="PS50006">
    <property type="entry name" value="FHA_DOMAIN"/>
    <property type="match status" value="1"/>
</dbReference>
<dbReference type="InterPro" id="IPR000253">
    <property type="entry name" value="FHA_dom"/>
</dbReference>
<keyword evidence="1" id="KW-0547">Nucleotide-binding</keyword>
<dbReference type="PANTHER" id="PTHR32071">
    <property type="entry name" value="TRANSCRIPTIONAL REGULATORY PROTEIN"/>
    <property type="match status" value="1"/>
</dbReference>
<dbReference type="PANTHER" id="PTHR32071:SF117">
    <property type="entry name" value="PTS-DEPENDENT DIHYDROXYACETONE KINASE OPERON REGULATORY PROTEIN-RELATED"/>
    <property type="match status" value="1"/>
</dbReference>
<dbReference type="InterPro" id="IPR025662">
    <property type="entry name" value="Sigma_54_int_dom_ATP-bd_1"/>
</dbReference>
<proteinExistence type="predicted"/>
<dbReference type="InterPro" id="IPR025944">
    <property type="entry name" value="Sigma_54_int_dom_CS"/>
</dbReference>
<evidence type="ECO:0000256" key="4">
    <source>
        <dbReference type="ARBA" id="ARBA00023125"/>
    </source>
</evidence>
<dbReference type="AlphaFoldDB" id="A0A6N7PK06"/>
<dbReference type="OrthoDB" id="5485507at2"/>
<dbReference type="InterPro" id="IPR009057">
    <property type="entry name" value="Homeodomain-like_sf"/>
</dbReference>
<dbReference type="Gene3D" id="2.60.200.20">
    <property type="match status" value="1"/>
</dbReference>
<evidence type="ECO:0000256" key="3">
    <source>
        <dbReference type="ARBA" id="ARBA00023015"/>
    </source>
</evidence>
<name>A0A6N7PK06_9BACT</name>
<organism evidence="8 9">
    <name type="scientific">Polyangium spumosum</name>
    <dbReference type="NCBI Taxonomy" id="889282"/>
    <lineage>
        <taxon>Bacteria</taxon>
        <taxon>Pseudomonadati</taxon>
        <taxon>Myxococcota</taxon>
        <taxon>Polyangia</taxon>
        <taxon>Polyangiales</taxon>
        <taxon>Polyangiaceae</taxon>
        <taxon>Polyangium</taxon>
    </lineage>
</organism>
<dbReference type="InterPro" id="IPR003593">
    <property type="entry name" value="AAA+_ATPase"/>
</dbReference>
<dbReference type="SUPFAM" id="SSF46689">
    <property type="entry name" value="Homeodomain-like"/>
    <property type="match status" value="1"/>
</dbReference>
<feature type="domain" description="Sigma-54 factor interaction" evidence="7">
    <location>
        <begin position="131"/>
        <end position="355"/>
    </location>
</feature>
<dbReference type="PROSITE" id="PS00675">
    <property type="entry name" value="SIGMA54_INTERACT_1"/>
    <property type="match status" value="1"/>
</dbReference>
<gene>
    <name evidence="8" type="ORF">GF068_11115</name>
</gene>
<dbReference type="Proteomes" id="UP000440224">
    <property type="component" value="Unassembled WGS sequence"/>
</dbReference>
<evidence type="ECO:0000256" key="1">
    <source>
        <dbReference type="ARBA" id="ARBA00022741"/>
    </source>
</evidence>